<dbReference type="PANTHER" id="PTHR43692">
    <property type="entry name" value="UDP-N-ACETYLMURAMOYLALANINE--D-GLUTAMATE LIGASE"/>
    <property type="match status" value="1"/>
</dbReference>
<keyword evidence="8 17" id="KW-0436">Ligase</keyword>
<dbReference type="Gene3D" id="3.40.50.720">
    <property type="entry name" value="NAD(P)-binding Rossmann-like Domain"/>
    <property type="match status" value="1"/>
</dbReference>
<dbReference type="GO" id="GO:0008764">
    <property type="term" value="F:UDP-N-acetylmuramoylalanine-D-glutamate ligase activity"/>
    <property type="evidence" value="ECO:0007669"/>
    <property type="project" value="UniProtKB-UniRule"/>
</dbReference>
<dbReference type="Gene3D" id="3.90.190.20">
    <property type="entry name" value="Mur ligase, C-terminal domain"/>
    <property type="match status" value="1"/>
</dbReference>
<evidence type="ECO:0000259" key="20">
    <source>
        <dbReference type="Pfam" id="PF08245"/>
    </source>
</evidence>
<feature type="domain" description="Mur ligase central" evidence="20">
    <location>
        <begin position="122"/>
        <end position="299"/>
    </location>
</feature>
<feature type="binding site" evidence="17">
    <location>
        <begin position="124"/>
        <end position="130"/>
    </location>
    <ligand>
        <name>ATP</name>
        <dbReference type="ChEBI" id="CHEBI:30616"/>
    </ligand>
</feature>
<dbReference type="NCBIfam" id="TIGR01087">
    <property type="entry name" value="murD"/>
    <property type="match status" value="1"/>
</dbReference>
<keyword evidence="17 18" id="KW-0131">Cell cycle</keyword>
<keyword evidence="7 17" id="KW-0963">Cytoplasm</keyword>
<dbReference type="AlphaFoldDB" id="A0A212JVG3"/>
<comment type="subcellular location">
    <subcellularLocation>
        <location evidence="2 17 18">Cytoplasm</location>
    </subcellularLocation>
</comment>
<evidence type="ECO:0000256" key="12">
    <source>
        <dbReference type="ARBA" id="ARBA00022984"/>
    </source>
</evidence>
<dbReference type="SUPFAM" id="SSF53244">
    <property type="entry name" value="MurD-like peptide ligases, peptide-binding domain"/>
    <property type="match status" value="1"/>
</dbReference>
<dbReference type="InterPro" id="IPR004101">
    <property type="entry name" value="Mur_ligase_C"/>
</dbReference>
<evidence type="ECO:0000256" key="6">
    <source>
        <dbReference type="ARBA" id="ARBA00015655"/>
    </source>
</evidence>
<dbReference type="GO" id="GO:0051301">
    <property type="term" value="P:cell division"/>
    <property type="evidence" value="ECO:0007669"/>
    <property type="project" value="UniProtKB-KW"/>
</dbReference>
<dbReference type="GO" id="GO:0071555">
    <property type="term" value="P:cell wall organization"/>
    <property type="evidence" value="ECO:0007669"/>
    <property type="project" value="UniProtKB-KW"/>
</dbReference>
<dbReference type="InterPro" id="IPR005762">
    <property type="entry name" value="MurD"/>
</dbReference>
<dbReference type="InterPro" id="IPR036565">
    <property type="entry name" value="Mur-like_cat_sf"/>
</dbReference>
<dbReference type="InterPro" id="IPR036615">
    <property type="entry name" value="Mur_ligase_C_dom_sf"/>
</dbReference>
<evidence type="ECO:0000256" key="11">
    <source>
        <dbReference type="ARBA" id="ARBA00022960"/>
    </source>
</evidence>
<evidence type="ECO:0000256" key="17">
    <source>
        <dbReference type="HAMAP-Rule" id="MF_00639"/>
    </source>
</evidence>
<dbReference type="EMBL" id="FLUN01000001">
    <property type="protein sequence ID" value="SBW03358.1"/>
    <property type="molecule type" value="Genomic_DNA"/>
</dbReference>
<evidence type="ECO:0000256" key="1">
    <source>
        <dbReference type="ARBA" id="ARBA00002734"/>
    </source>
</evidence>
<dbReference type="Gene3D" id="3.40.1190.10">
    <property type="entry name" value="Mur-like, catalytic domain"/>
    <property type="match status" value="1"/>
</dbReference>
<comment type="pathway">
    <text evidence="3 17 18">Cell wall biogenesis; peptidoglycan biosynthesis.</text>
</comment>
<evidence type="ECO:0000256" key="16">
    <source>
        <dbReference type="ARBA" id="ARBA00047632"/>
    </source>
</evidence>
<dbReference type="Pfam" id="PF08245">
    <property type="entry name" value="Mur_ligase_M"/>
    <property type="match status" value="1"/>
</dbReference>
<dbReference type="SUPFAM" id="SSF53623">
    <property type="entry name" value="MurD-like peptide ligases, catalytic domain"/>
    <property type="match status" value="1"/>
</dbReference>
<keyword evidence="9 17" id="KW-0547">Nucleotide-binding</keyword>
<evidence type="ECO:0000256" key="3">
    <source>
        <dbReference type="ARBA" id="ARBA00004752"/>
    </source>
</evidence>
<evidence type="ECO:0000256" key="14">
    <source>
        <dbReference type="ARBA" id="ARBA00030398"/>
    </source>
</evidence>
<dbReference type="SUPFAM" id="SSF51984">
    <property type="entry name" value="MurCD N-terminal domain"/>
    <property type="match status" value="1"/>
</dbReference>
<evidence type="ECO:0000256" key="18">
    <source>
        <dbReference type="RuleBase" id="RU003664"/>
    </source>
</evidence>
<evidence type="ECO:0000256" key="9">
    <source>
        <dbReference type="ARBA" id="ARBA00022741"/>
    </source>
</evidence>
<evidence type="ECO:0000313" key="21">
    <source>
        <dbReference type="EMBL" id="SBW03358.1"/>
    </source>
</evidence>
<comment type="catalytic activity">
    <reaction evidence="16 17 18">
        <text>UDP-N-acetyl-alpha-D-muramoyl-L-alanine + D-glutamate + ATP = UDP-N-acetyl-alpha-D-muramoyl-L-alanyl-D-glutamate + ADP + phosphate + H(+)</text>
        <dbReference type="Rhea" id="RHEA:16429"/>
        <dbReference type="ChEBI" id="CHEBI:15378"/>
        <dbReference type="ChEBI" id="CHEBI:29986"/>
        <dbReference type="ChEBI" id="CHEBI:30616"/>
        <dbReference type="ChEBI" id="CHEBI:43474"/>
        <dbReference type="ChEBI" id="CHEBI:83898"/>
        <dbReference type="ChEBI" id="CHEBI:83900"/>
        <dbReference type="ChEBI" id="CHEBI:456216"/>
        <dbReference type="EC" id="6.3.2.9"/>
    </reaction>
</comment>
<evidence type="ECO:0000259" key="19">
    <source>
        <dbReference type="Pfam" id="PF02875"/>
    </source>
</evidence>
<evidence type="ECO:0000256" key="10">
    <source>
        <dbReference type="ARBA" id="ARBA00022840"/>
    </source>
</evidence>
<organism evidence="21">
    <name type="scientific">uncultured Eubacteriales bacterium</name>
    <dbReference type="NCBI Taxonomy" id="172733"/>
    <lineage>
        <taxon>Bacteria</taxon>
        <taxon>Bacillati</taxon>
        <taxon>Bacillota</taxon>
        <taxon>Clostridia</taxon>
        <taxon>Eubacteriales</taxon>
        <taxon>environmental samples</taxon>
    </lineage>
</organism>
<feature type="domain" description="Mur ligase C-terminal" evidence="19">
    <location>
        <begin position="320"/>
        <end position="439"/>
    </location>
</feature>
<dbReference type="UniPathway" id="UPA00219"/>
<reference evidence="21" key="1">
    <citation type="submission" date="2016-04" db="EMBL/GenBank/DDBJ databases">
        <authorList>
            <person name="Evans L.H."/>
            <person name="Alamgir A."/>
            <person name="Owens N."/>
            <person name="Weber N.D."/>
            <person name="Virtaneva K."/>
            <person name="Barbian K."/>
            <person name="Babar A."/>
            <person name="Rosenke K."/>
        </authorList>
    </citation>
    <scope>NUCLEOTIDE SEQUENCE</scope>
    <source>
        <strain evidence="21">86</strain>
    </source>
</reference>
<keyword evidence="10 17" id="KW-0067">ATP-binding</keyword>
<evidence type="ECO:0000256" key="2">
    <source>
        <dbReference type="ARBA" id="ARBA00004496"/>
    </source>
</evidence>
<dbReference type="HAMAP" id="MF_00639">
    <property type="entry name" value="MurD"/>
    <property type="match status" value="1"/>
</dbReference>
<dbReference type="GO" id="GO:0008360">
    <property type="term" value="P:regulation of cell shape"/>
    <property type="evidence" value="ECO:0007669"/>
    <property type="project" value="UniProtKB-KW"/>
</dbReference>
<keyword evidence="13 17" id="KW-0961">Cell wall biogenesis/degradation</keyword>
<gene>
    <name evidence="17 21" type="primary">murD</name>
    <name evidence="21" type="ORF">KL86CLO1_11769</name>
</gene>
<name>A0A212JVG3_9FIRM</name>
<dbReference type="EC" id="6.3.2.9" evidence="5 17"/>
<proteinExistence type="inferred from homology"/>
<dbReference type="GO" id="GO:0005524">
    <property type="term" value="F:ATP binding"/>
    <property type="evidence" value="ECO:0007669"/>
    <property type="project" value="UniProtKB-UniRule"/>
</dbReference>
<evidence type="ECO:0000256" key="13">
    <source>
        <dbReference type="ARBA" id="ARBA00023316"/>
    </source>
</evidence>
<accession>A0A212JVG3</accession>
<evidence type="ECO:0000256" key="15">
    <source>
        <dbReference type="ARBA" id="ARBA00032324"/>
    </source>
</evidence>
<keyword evidence="11 17" id="KW-0133">Cell shape</keyword>
<dbReference type="InterPro" id="IPR013221">
    <property type="entry name" value="Mur_ligase_cen"/>
</dbReference>
<evidence type="ECO:0000256" key="5">
    <source>
        <dbReference type="ARBA" id="ARBA00012212"/>
    </source>
</evidence>
<dbReference type="GO" id="GO:0009252">
    <property type="term" value="P:peptidoglycan biosynthetic process"/>
    <property type="evidence" value="ECO:0007669"/>
    <property type="project" value="UniProtKB-UniRule"/>
</dbReference>
<evidence type="ECO:0000256" key="7">
    <source>
        <dbReference type="ARBA" id="ARBA00022490"/>
    </source>
</evidence>
<comment type="function">
    <text evidence="1 17 18">Cell wall formation. Catalyzes the addition of glutamate to the nucleotide precursor UDP-N-acetylmuramoyl-L-alanine (UMA).</text>
</comment>
<protein>
    <recommendedName>
        <fullName evidence="6 17">UDP-N-acetylmuramoylalanine--D-glutamate ligase</fullName>
        <ecNumber evidence="5 17">6.3.2.9</ecNumber>
    </recommendedName>
    <alternativeName>
        <fullName evidence="15 17">D-glutamic acid-adding enzyme</fullName>
    </alternativeName>
    <alternativeName>
        <fullName evidence="14 17">UDP-N-acetylmuramoyl-L-alanyl-D-glutamate synthetase</fullName>
    </alternativeName>
</protein>
<sequence>MRSTIQEYLESLRGKRVAVIGIGVSNTPLIKLLLRANICVIACDKSSRESFGGVIEALESLGAEVYLGEDYLDHLEGCDVIFRTPGLRPDVPQLEAARKRGSLVTSEMEVFFQVCPCEIIAVTGSDGKTTTTTIIAELLKKAGLSVYIGGNIGKPLLAEVANMEPDDMVVLELSSFQLMTMNLSPDIAVVTNLAPNHLDVHRSMEEYVHAKKNIFLHQESEDLAVFNYDNDITRGFAQETRSRVTMFSRKTVLDKGVYVKDGAIWCSDEDGSRSVLPLGDILLPGEHNVENYMAAIAAVDGLVSDETIRVFARSFGGVEHRIELVRTFNGVRYYNDSIASSPSRTIAGLRSFHEKVILIAGGYDKHIPFDELGPEIVEHVKVLVLTGDTAPKIRAAVENAPGYAEDCPPIAEYDDFHRAVMVAAGAARPGDVVILSPACASFDKFKNFAERGNLFKEIVRDME</sequence>
<dbReference type="GO" id="GO:0005737">
    <property type="term" value="C:cytoplasm"/>
    <property type="evidence" value="ECO:0007669"/>
    <property type="project" value="UniProtKB-SubCell"/>
</dbReference>
<keyword evidence="12 17" id="KW-0573">Peptidoglycan synthesis</keyword>
<evidence type="ECO:0000256" key="8">
    <source>
        <dbReference type="ARBA" id="ARBA00022598"/>
    </source>
</evidence>
<comment type="similarity">
    <text evidence="4 17">Belongs to the MurCDEF family.</text>
</comment>
<keyword evidence="17 18" id="KW-0132">Cell division</keyword>
<evidence type="ECO:0000256" key="4">
    <source>
        <dbReference type="ARBA" id="ARBA00010416"/>
    </source>
</evidence>
<dbReference type="Pfam" id="PF02875">
    <property type="entry name" value="Mur_ligase_C"/>
    <property type="match status" value="1"/>
</dbReference>
<dbReference type="PANTHER" id="PTHR43692:SF1">
    <property type="entry name" value="UDP-N-ACETYLMURAMOYLALANINE--D-GLUTAMATE LIGASE"/>
    <property type="match status" value="1"/>
</dbReference>